<evidence type="ECO:0000313" key="2">
    <source>
        <dbReference type="EMBL" id="BCI64698.1"/>
    </source>
</evidence>
<sequence>MKVIKISGVLLSLWLVAASSVAQSLLPDYWNDPSHEVAQPADNADMTEDNYVFQVQSLNSDQSDDEIEIYSSDGYIYIRSSKKQSAKVFTILGQLVFNGNVGPGLTEIQMQPRGIYIVKVGSVTQKVAL</sequence>
<gene>
    <name evidence="2" type="ORF">Cop2CBH44_30510</name>
</gene>
<dbReference type="AlphaFoldDB" id="A0A7G1I2X1"/>
<reference evidence="3" key="1">
    <citation type="submission" date="2020-07" db="EMBL/GenBank/DDBJ databases">
        <title>Complete genome sequencing of Coprobacter sp. strain 2CBH44.</title>
        <authorList>
            <person name="Sakamoto M."/>
            <person name="Murakami T."/>
            <person name="Mori H."/>
        </authorList>
    </citation>
    <scope>NUCLEOTIDE SEQUENCE [LARGE SCALE GENOMIC DNA]</scope>
    <source>
        <strain evidence="3">2CBH44</strain>
    </source>
</reference>
<dbReference type="RefSeq" id="WP_021930931.1">
    <property type="nucleotide sequence ID" value="NZ_AP023322.1"/>
</dbReference>
<proteinExistence type="predicted"/>
<protein>
    <recommendedName>
        <fullName evidence="4">T9SS C-terminal target domain-containing protein</fullName>
    </recommendedName>
</protein>
<evidence type="ECO:0008006" key="4">
    <source>
        <dbReference type="Google" id="ProtNLM"/>
    </source>
</evidence>
<feature type="chain" id="PRO_5028921804" description="T9SS C-terminal target domain-containing protein" evidence="1">
    <location>
        <begin position="23"/>
        <end position="129"/>
    </location>
</feature>
<feature type="signal peptide" evidence="1">
    <location>
        <begin position="1"/>
        <end position="22"/>
    </location>
</feature>
<organism evidence="2 3">
    <name type="scientific">Coprobacter secundus subsp. similis</name>
    <dbReference type="NCBI Taxonomy" id="2751153"/>
    <lineage>
        <taxon>Bacteria</taxon>
        <taxon>Pseudomonadati</taxon>
        <taxon>Bacteroidota</taxon>
        <taxon>Bacteroidia</taxon>
        <taxon>Bacteroidales</taxon>
        <taxon>Barnesiellaceae</taxon>
        <taxon>Coprobacter</taxon>
    </lineage>
</organism>
<keyword evidence="3" id="KW-1185">Reference proteome</keyword>
<dbReference type="KEGG" id="copr:Cop2CBH44_30510"/>
<keyword evidence="1" id="KW-0732">Signal</keyword>
<dbReference type="EMBL" id="AP023322">
    <property type="protein sequence ID" value="BCI64698.1"/>
    <property type="molecule type" value="Genomic_DNA"/>
</dbReference>
<accession>A0A7G1I2X1</accession>
<dbReference type="Proteomes" id="UP000594042">
    <property type="component" value="Chromosome"/>
</dbReference>
<evidence type="ECO:0000313" key="3">
    <source>
        <dbReference type="Proteomes" id="UP000594042"/>
    </source>
</evidence>
<name>A0A7G1I2X1_9BACT</name>
<evidence type="ECO:0000256" key="1">
    <source>
        <dbReference type="SAM" id="SignalP"/>
    </source>
</evidence>